<accession>A0ABZ0Y068</accession>
<proteinExistence type="predicted"/>
<dbReference type="Pfam" id="PF04471">
    <property type="entry name" value="Mrr_cat"/>
    <property type="match status" value="1"/>
</dbReference>
<dbReference type="GeneID" id="43166900"/>
<organism evidence="2 3">
    <name type="scientific">Duganella zoogloeoides</name>
    <dbReference type="NCBI Taxonomy" id="75659"/>
    <lineage>
        <taxon>Bacteria</taxon>
        <taxon>Pseudomonadati</taxon>
        <taxon>Pseudomonadota</taxon>
        <taxon>Betaproteobacteria</taxon>
        <taxon>Burkholderiales</taxon>
        <taxon>Oxalobacteraceae</taxon>
        <taxon>Telluria group</taxon>
        <taxon>Duganella</taxon>
    </lineage>
</organism>
<keyword evidence="3" id="KW-1185">Reference proteome</keyword>
<dbReference type="GO" id="GO:0004519">
    <property type="term" value="F:endonuclease activity"/>
    <property type="evidence" value="ECO:0007669"/>
    <property type="project" value="UniProtKB-KW"/>
</dbReference>
<dbReference type="EC" id="3.1.21.-" evidence="2"/>
<keyword evidence="2" id="KW-0540">Nuclease</keyword>
<dbReference type="SUPFAM" id="SSF52980">
    <property type="entry name" value="Restriction endonuclease-like"/>
    <property type="match status" value="1"/>
</dbReference>
<dbReference type="RefSeq" id="WP_084670061.1">
    <property type="nucleotide sequence ID" value="NZ_CP140152.1"/>
</dbReference>
<keyword evidence="2" id="KW-0378">Hydrolase</keyword>
<reference evidence="2 3" key="1">
    <citation type="submission" date="2023-11" db="EMBL/GenBank/DDBJ databases">
        <title>MicrobeMod: A computational toolkit for identifying prokaryotic methylation and restriction-modification with nanopore sequencing.</title>
        <authorList>
            <person name="Crits-Christoph A."/>
            <person name="Kang S.C."/>
            <person name="Lee H."/>
            <person name="Ostrov N."/>
        </authorList>
    </citation>
    <scope>NUCLEOTIDE SEQUENCE [LARGE SCALE GENOMIC DNA]</scope>
    <source>
        <strain evidence="2 3">ATCC 25935</strain>
    </source>
</reference>
<feature type="domain" description="Restriction endonuclease type IV Mrr" evidence="1">
    <location>
        <begin position="21"/>
        <end position="125"/>
    </location>
</feature>
<protein>
    <submittedName>
        <fullName evidence="2">Restriction endonuclease</fullName>
        <ecNumber evidence="2">3.1.21.-</ecNumber>
    </submittedName>
</protein>
<dbReference type="InterPro" id="IPR007560">
    <property type="entry name" value="Restrct_endonuc_IV_Mrr"/>
</dbReference>
<dbReference type="InterPro" id="IPR011335">
    <property type="entry name" value="Restrct_endonuc-II-like"/>
</dbReference>
<keyword evidence="2" id="KW-0255">Endonuclease</keyword>
<sequence length="309" mass="35129">MTLNELKDPATHLTAEQKRQRGYDFERYLYDAFEAEDLQTKRPFKKPGEQIDGGIYFDGRWYLVEAKWHAKPLPVSEVYGFRGKVDGKFSGTCGFFISWSGYSEECSDALSLGKELNVILCDAADVEQAELVGWKVVLRNKLMFASLYGLIYAPLRTQDSISEQEASHHNVEIYVEGATDADIIGAFMRELDVENWIVVTAGGKLNAIHLASTLPKLPDCKRILILDTDGNLDQDDELKDLPKVDRVISIDPQIENLFFPTSDDPKYEFRKNGLRRSIPTLELYVREAIQNDTLGFVRRLRAILPLKKS</sequence>
<dbReference type="Proteomes" id="UP001326110">
    <property type="component" value="Chromosome"/>
</dbReference>
<name>A0ABZ0Y068_9BURK</name>
<evidence type="ECO:0000259" key="1">
    <source>
        <dbReference type="Pfam" id="PF04471"/>
    </source>
</evidence>
<dbReference type="EMBL" id="CP140152">
    <property type="protein sequence ID" value="WQH05428.1"/>
    <property type="molecule type" value="Genomic_DNA"/>
</dbReference>
<dbReference type="GO" id="GO:0016787">
    <property type="term" value="F:hydrolase activity"/>
    <property type="evidence" value="ECO:0007669"/>
    <property type="project" value="UniProtKB-KW"/>
</dbReference>
<evidence type="ECO:0000313" key="3">
    <source>
        <dbReference type="Proteomes" id="UP001326110"/>
    </source>
</evidence>
<gene>
    <name evidence="2" type="ORF">SR858_03560</name>
</gene>
<evidence type="ECO:0000313" key="2">
    <source>
        <dbReference type="EMBL" id="WQH05428.1"/>
    </source>
</evidence>